<feature type="transmembrane region" description="Helical" evidence="1">
    <location>
        <begin position="277"/>
        <end position="294"/>
    </location>
</feature>
<evidence type="ECO:0000256" key="1">
    <source>
        <dbReference type="SAM" id="Phobius"/>
    </source>
</evidence>
<accession>A0ABX3MZ66</accession>
<keyword evidence="1" id="KW-0472">Membrane</keyword>
<dbReference type="Proteomes" id="UP000190787">
    <property type="component" value="Unassembled WGS sequence"/>
</dbReference>
<feature type="transmembrane region" description="Helical" evidence="1">
    <location>
        <begin position="36"/>
        <end position="57"/>
    </location>
</feature>
<feature type="transmembrane region" description="Helical" evidence="1">
    <location>
        <begin position="182"/>
        <end position="207"/>
    </location>
</feature>
<dbReference type="InterPro" id="IPR037185">
    <property type="entry name" value="EmrE-like"/>
</dbReference>
<feature type="domain" description="EamA" evidence="2">
    <location>
        <begin position="152"/>
        <end position="291"/>
    </location>
</feature>
<dbReference type="Gene3D" id="1.10.3730.20">
    <property type="match status" value="1"/>
</dbReference>
<dbReference type="Pfam" id="PF00892">
    <property type="entry name" value="EamA"/>
    <property type="match status" value="1"/>
</dbReference>
<name>A0ABX3MZ66_9RHOB</name>
<evidence type="ECO:0000313" key="4">
    <source>
        <dbReference type="Proteomes" id="UP000190787"/>
    </source>
</evidence>
<feature type="transmembrane region" description="Helical" evidence="1">
    <location>
        <begin position="247"/>
        <end position="268"/>
    </location>
</feature>
<feature type="transmembrane region" description="Helical" evidence="1">
    <location>
        <begin position="69"/>
        <end position="91"/>
    </location>
</feature>
<feature type="transmembrane region" description="Helical" evidence="1">
    <location>
        <begin position="152"/>
        <end position="170"/>
    </location>
</feature>
<keyword evidence="4" id="KW-1185">Reference proteome</keyword>
<reference evidence="3 4" key="1">
    <citation type="submission" date="2016-11" db="EMBL/GenBank/DDBJ databases">
        <title>A multilocus sequence analysis scheme for characterization of bacteria in the genus Thioclava.</title>
        <authorList>
            <person name="Liu Y."/>
            <person name="Shao Z."/>
        </authorList>
    </citation>
    <scope>NUCLEOTIDE SEQUENCE [LARGE SCALE GENOMIC DNA]</scope>
    <source>
        <strain evidence="3 4">TAW-CT134</strain>
    </source>
</reference>
<organism evidence="3 4">
    <name type="scientific">Thioclava sediminum</name>
    <dbReference type="NCBI Taxonomy" id="1915319"/>
    <lineage>
        <taxon>Bacteria</taxon>
        <taxon>Pseudomonadati</taxon>
        <taxon>Pseudomonadota</taxon>
        <taxon>Alphaproteobacteria</taxon>
        <taxon>Rhodobacterales</taxon>
        <taxon>Paracoccaceae</taxon>
        <taxon>Thioclava</taxon>
    </lineage>
</organism>
<sequence>MHLWVWVTLFAAAVQTIRFMLQKLLAGAQLSVGGATFSRFLFGFPLAAVTALGFLAATNTPWPHLSGPFWGFVIAGGAAQVAATFLTVALFGLRNFAVGVAFTKTETVQVALFSAIILGEFVGPIGWIGIAIGLAGVLFLTKPPEGGFNPRAALYGVGAGALFGLSSIFYRGATLELEPLDFFARAIVALACATFAQSIGMGLYLRLREPGELTRVFGAWRRTVLVGITGVLGSAGWFTAFSLQNAAFVRALGQVEIVFTLLASALVFHERLHKREGAGIALVVVSLIVIVLAGR</sequence>
<dbReference type="InterPro" id="IPR000620">
    <property type="entry name" value="EamA_dom"/>
</dbReference>
<evidence type="ECO:0000259" key="2">
    <source>
        <dbReference type="Pfam" id="PF00892"/>
    </source>
</evidence>
<comment type="caution">
    <text evidence="3">The sequence shown here is derived from an EMBL/GenBank/DDBJ whole genome shotgun (WGS) entry which is preliminary data.</text>
</comment>
<feature type="transmembrane region" description="Helical" evidence="1">
    <location>
        <begin position="111"/>
        <end position="140"/>
    </location>
</feature>
<proteinExistence type="predicted"/>
<evidence type="ECO:0000313" key="3">
    <source>
        <dbReference type="EMBL" id="OOY24828.1"/>
    </source>
</evidence>
<keyword evidence="1" id="KW-0812">Transmembrane</keyword>
<dbReference type="SUPFAM" id="SSF103481">
    <property type="entry name" value="Multidrug resistance efflux transporter EmrE"/>
    <property type="match status" value="2"/>
</dbReference>
<feature type="transmembrane region" description="Helical" evidence="1">
    <location>
        <begin position="219"/>
        <end position="241"/>
    </location>
</feature>
<keyword evidence="1" id="KW-1133">Transmembrane helix</keyword>
<protein>
    <recommendedName>
        <fullName evidence="2">EamA domain-containing protein</fullName>
    </recommendedName>
</protein>
<dbReference type="EMBL" id="MPZV01000002">
    <property type="protein sequence ID" value="OOY24828.1"/>
    <property type="molecule type" value="Genomic_DNA"/>
</dbReference>
<gene>
    <name evidence="3" type="ORF">BMI91_09405</name>
</gene>